<evidence type="ECO:0000313" key="3">
    <source>
        <dbReference type="Proteomes" id="UP000777784"/>
    </source>
</evidence>
<proteinExistence type="predicted"/>
<organism evidence="2 3">
    <name type="scientific">Eiseniibacteriota bacterium</name>
    <dbReference type="NCBI Taxonomy" id="2212470"/>
    <lineage>
        <taxon>Bacteria</taxon>
        <taxon>Candidatus Eiseniibacteriota</taxon>
    </lineage>
</organism>
<comment type="caution">
    <text evidence="2">The sequence shown here is derived from an EMBL/GenBank/DDBJ whole genome shotgun (WGS) entry which is preliminary data.</text>
</comment>
<reference evidence="2" key="1">
    <citation type="submission" date="2021-05" db="EMBL/GenBank/DDBJ databases">
        <title>Energy efficiency and biological interactions define the core microbiome of deep oligotrophic groundwater.</title>
        <authorList>
            <person name="Mehrshad M."/>
            <person name="Lopez-Fernandez M."/>
            <person name="Bell E."/>
            <person name="Bernier-Latmani R."/>
            <person name="Bertilsson S."/>
            <person name="Dopson M."/>
        </authorList>
    </citation>
    <scope>NUCLEOTIDE SEQUENCE</scope>
    <source>
        <strain evidence="2">Modern_marine.mb.64</strain>
    </source>
</reference>
<gene>
    <name evidence="2" type="ORF">KJ970_13550</name>
</gene>
<dbReference type="Gene3D" id="3.10.450.50">
    <property type="match status" value="1"/>
</dbReference>
<protein>
    <submittedName>
        <fullName evidence="2">SEC-C domain-containing protein</fullName>
    </submittedName>
</protein>
<sequence length="168" mass="18381">MGTTTLSLDYERGADLPGVMLREVTEHGWPVAGPDAYPIVNHRDQDGVPRPLTEHDLRVVSACATSLVALFAKHSHIFSREGLDEPVCLSFYDEDDLEVRFTMPYEAGTSFAVNKNPPAGVSSPLPGLESERPPTITGAKIGRNQPCPCGSGRKYKKCCLPRVQRESE</sequence>
<dbReference type="PANTHER" id="PTHR33747">
    <property type="entry name" value="UPF0225 PROTEIN SCO1677"/>
    <property type="match status" value="1"/>
</dbReference>
<dbReference type="SUPFAM" id="SSF103642">
    <property type="entry name" value="Sec-C motif"/>
    <property type="match status" value="1"/>
</dbReference>
<dbReference type="InterPro" id="IPR004027">
    <property type="entry name" value="SEC_C_motif"/>
</dbReference>
<evidence type="ECO:0000256" key="1">
    <source>
        <dbReference type="SAM" id="MobiDB-lite"/>
    </source>
</evidence>
<dbReference type="PANTHER" id="PTHR33747:SF1">
    <property type="entry name" value="ADENYLATE CYCLASE-ASSOCIATED CAP C-TERMINAL DOMAIN-CONTAINING PROTEIN"/>
    <property type="match status" value="1"/>
</dbReference>
<evidence type="ECO:0000313" key="2">
    <source>
        <dbReference type="EMBL" id="MBU2691939.1"/>
    </source>
</evidence>
<dbReference type="EMBL" id="JAHJDP010000077">
    <property type="protein sequence ID" value="MBU2691939.1"/>
    <property type="molecule type" value="Genomic_DNA"/>
</dbReference>
<accession>A0A948S160</accession>
<dbReference type="Pfam" id="PF02810">
    <property type="entry name" value="SEC-C"/>
    <property type="match status" value="1"/>
</dbReference>
<feature type="region of interest" description="Disordered" evidence="1">
    <location>
        <begin position="122"/>
        <end position="153"/>
    </location>
</feature>
<dbReference type="Proteomes" id="UP000777784">
    <property type="component" value="Unassembled WGS sequence"/>
</dbReference>
<name>A0A948S160_UNCEI</name>
<dbReference type="AlphaFoldDB" id="A0A948S160"/>